<dbReference type="PANTHER" id="PTHR47974">
    <property type="entry name" value="OS07G0415500 PROTEIN"/>
    <property type="match status" value="1"/>
</dbReference>
<gene>
    <name evidence="9" type="ORF">ILEXP_LOCUS41773</name>
</gene>
<evidence type="ECO:0000256" key="4">
    <source>
        <dbReference type="ARBA" id="ARBA00022989"/>
    </source>
</evidence>
<feature type="chain" id="PRO_5044896647" description="Bulb-type lectin domain-containing protein" evidence="7">
    <location>
        <begin position="22"/>
        <end position="363"/>
    </location>
</feature>
<comment type="caution">
    <text evidence="9">The sequence shown here is derived from an EMBL/GenBank/DDBJ whole genome shotgun (WGS) entry which is preliminary data.</text>
</comment>
<dbReference type="Gene3D" id="2.90.10.10">
    <property type="entry name" value="Bulb-type lectin domain"/>
    <property type="match status" value="2"/>
</dbReference>
<feature type="domain" description="Bulb-type lectin" evidence="8">
    <location>
        <begin position="18"/>
        <end position="150"/>
    </location>
</feature>
<dbReference type="InterPro" id="IPR036426">
    <property type="entry name" value="Bulb-type_lectin_dom_sf"/>
</dbReference>
<dbReference type="GO" id="GO:0016020">
    <property type="term" value="C:membrane"/>
    <property type="evidence" value="ECO:0007669"/>
    <property type="project" value="UniProtKB-SubCell"/>
</dbReference>
<evidence type="ECO:0000256" key="6">
    <source>
        <dbReference type="ARBA" id="ARBA00023180"/>
    </source>
</evidence>
<protein>
    <recommendedName>
        <fullName evidence="8">Bulb-type lectin domain-containing protein</fullName>
    </recommendedName>
</protein>
<evidence type="ECO:0000256" key="2">
    <source>
        <dbReference type="ARBA" id="ARBA00022692"/>
    </source>
</evidence>
<dbReference type="EMBL" id="CAUOFW020005930">
    <property type="protein sequence ID" value="CAK9172139.1"/>
    <property type="molecule type" value="Genomic_DNA"/>
</dbReference>
<organism evidence="9 10">
    <name type="scientific">Ilex paraguariensis</name>
    <name type="common">yerba mate</name>
    <dbReference type="NCBI Taxonomy" id="185542"/>
    <lineage>
        <taxon>Eukaryota</taxon>
        <taxon>Viridiplantae</taxon>
        <taxon>Streptophyta</taxon>
        <taxon>Embryophyta</taxon>
        <taxon>Tracheophyta</taxon>
        <taxon>Spermatophyta</taxon>
        <taxon>Magnoliopsida</taxon>
        <taxon>eudicotyledons</taxon>
        <taxon>Gunneridae</taxon>
        <taxon>Pentapetalae</taxon>
        <taxon>asterids</taxon>
        <taxon>campanulids</taxon>
        <taxon>Aquifoliales</taxon>
        <taxon>Aquifoliaceae</taxon>
        <taxon>Ilex</taxon>
    </lineage>
</organism>
<proteinExistence type="predicted"/>
<evidence type="ECO:0000313" key="9">
    <source>
        <dbReference type="EMBL" id="CAK9172139.1"/>
    </source>
</evidence>
<keyword evidence="2" id="KW-0812">Transmembrane</keyword>
<evidence type="ECO:0000313" key="10">
    <source>
        <dbReference type="Proteomes" id="UP001642360"/>
    </source>
</evidence>
<dbReference type="PANTHER" id="PTHR47974:SF3">
    <property type="entry name" value="RECEPTOR-LIKE SERINE_THREONINE-PROTEIN KINASE"/>
    <property type="match status" value="1"/>
</dbReference>
<accession>A0ABC8TZB7</accession>
<dbReference type="CDD" id="cd00028">
    <property type="entry name" value="B_lectin"/>
    <property type="match status" value="1"/>
</dbReference>
<feature type="signal peptide" evidence="7">
    <location>
        <begin position="1"/>
        <end position="21"/>
    </location>
</feature>
<keyword evidence="4" id="KW-1133">Transmembrane helix</keyword>
<reference evidence="9 10" key="1">
    <citation type="submission" date="2024-02" db="EMBL/GenBank/DDBJ databases">
        <authorList>
            <person name="Vignale AGUSTIN F."/>
            <person name="Sosa J E."/>
            <person name="Modenutti C."/>
        </authorList>
    </citation>
    <scope>NUCLEOTIDE SEQUENCE [LARGE SCALE GENOMIC DNA]</scope>
</reference>
<keyword evidence="5" id="KW-0472">Membrane</keyword>
<dbReference type="SMART" id="SM00108">
    <property type="entry name" value="B_lectin"/>
    <property type="match status" value="1"/>
</dbReference>
<comment type="subcellular location">
    <subcellularLocation>
        <location evidence="1">Membrane</location>
        <topology evidence="1">Single-pass membrane protein</topology>
    </subcellularLocation>
</comment>
<dbReference type="FunFam" id="2.90.10.10:FF:000017">
    <property type="entry name" value="Putative receptor protein kinase ZmPK1"/>
    <property type="match status" value="1"/>
</dbReference>
<evidence type="ECO:0000259" key="8">
    <source>
        <dbReference type="PROSITE" id="PS50927"/>
    </source>
</evidence>
<evidence type="ECO:0000256" key="1">
    <source>
        <dbReference type="ARBA" id="ARBA00004167"/>
    </source>
</evidence>
<keyword evidence="3 7" id="KW-0732">Signal</keyword>
<evidence type="ECO:0000256" key="5">
    <source>
        <dbReference type="ARBA" id="ARBA00023136"/>
    </source>
</evidence>
<keyword evidence="10" id="KW-1185">Reference proteome</keyword>
<dbReference type="SUPFAM" id="SSF51110">
    <property type="entry name" value="alpha-D-mannose-specific plant lectins"/>
    <property type="match status" value="1"/>
</dbReference>
<sequence length="363" mass="41215">MGFSPLLLILCLLLSLPFSSSSPHNSLTKGSSLSVEKPDEDVLISENGIFTSGFHPVGDNAYCFAIWFTELLHNGYKTIVWKANRDKPVNGRRSKLSLLKTGNLVLTDAGELSVWMTTTNSNSSRKLKLRNDGNLILQTLDGVIHWQSFESPTDTLLPQQPLTKYTRLISSRSQTNYSSGFYQLFFDDDNILRLVYSGPEISSVFWPNPWDNSWQAGRSTNNNSKIAILYPSGQFVSSDSFGFLSSDFGTGPLRRLTMDVDGNLRVYSLDKTNSLCTYAHDSGRRCSCVPGYKMVNHTDWSYGCEPDFSLPCAREKSGFIQLRHVDFYGFDEGYYENYTVEQCEKEFFKFLPMQRVPIQIRQW</sequence>
<dbReference type="PROSITE" id="PS50927">
    <property type="entry name" value="BULB_LECTIN"/>
    <property type="match status" value="1"/>
</dbReference>
<name>A0ABC8TZB7_9AQUA</name>
<evidence type="ECO:0000256" key="3">
    <source>
        <dbReference type="ARBA" id="ARBA00022729"/>
    </source>
</evidence>
<dbReference type="AlphaFoldDB" id="A0ABC8TZB7"/>
<dbReference type="InterPro" id="IPR001480">
    <property type="entry name" value="Bulb-type_lectin_dom"/>
</dbReference>
<dbReference type="Pfam" id="PF01453">
    <property type="entry name" value="B_lectin"/>
    <property type="match status" value="1"/>
</dbReference>
<evidence type="ECO:0000256" key="7">
    <source>
        <dbReference type="SAM" id="SignalP"/>
    </source>
</evidence>
<dbReference type="Proteomes" id="UP001642360">
    <property type="component" value="Unassembled WGS sequence"/>
</dbReference>
<keyword evidence="6" id="KW-0325">Glycoprotein</keyword>